<reference evidence="5" key="1">
    <citation type="submission" date="2019-06" db="EMBL/GenBank/DDBJ databases">
        <title>Genomics analysis of Aphanomyces spp. identifies a new class of oomycete effector associated with host adaptation.</title>
        <authorList>
            <person name="Gaulin E."/>
        </authorList>
    </citation>
    <scope>NUCLEOTIDE SEQUENCE</scope>
    <source>
        <strain evidence="5">CBS 578.67</strain>
    </source>
</reference>
<comment type="caution">
    <text evidence="5">The sequence shown here is derived from an EMBL/GenBank/DDBJ whole genome shotgun (WGS) entry which is preliminary data.</text>
</comment>
<feature type="transmembrane region" description="Helical" evidence="4">
    <location>
        <begin position="35"/>
        <end position="55"/>
    </location>
</feature>
<dbReference type="EMBL" id="VJMH01002360">
    <property type="protein sequence ID" value="KAF0709067.1"/>
    <property type="molecule type" value="Genomic_DNA"/>
</dbReference>
<evidence type="ECO:0000256" key="2">
    <source>
        <dbReference type="ARBA" id="ARBA00022801"/>
    </source>
</evidence>
<evidence type="ECO:0008006" key="6">
    <source>
        <dbReference type="Google" id="ProtNLM"/>
    </source>
</evidence>
<keyword evidence="2" id="KW-0378">Hydrolase</keyword>
<protein>
    <recommendedName>
        <fullName evidence="6">Calcineurin-like phosphoesterase domain-containing protein</fullName>
    </recommendedName>
</protein>
<evidence type="ECO:0000256" key="3">
    <source>
        <dbReference type="SAM" id="MobiDB-lite"/>
    </source>
</evidence>
<gene>
    <name evidence="5" type="ORF">As57867_006094</name>
</gene>
<name>A0A6A4Z5R8_9STRA</name>
<dbReference type="InterPro" id="IPR051558">
    <property type="entry name" value="Metallophosphoesterase_PAP"/>
</dbReference>
<evidence type="ECO:0000313" key="5">
    <source>
        <dbReference type="EMBL" id="KAF0709067.1"/>
    </source>
</evidence>
<accession>A0A6A4Z5R8</accession>
<dbReference type="OrthoDB" id="411211at2759"/>
<dbReference type="PANTHER" id="PTHR10161">
    <property type="entry name" value="TARTRATE-RESISTANT ACID PHOSPHATASE TYPE 5"/>
    <property type="match status" value="1"/>
</dbReference>
<feature type="region of interest" description="Disordered" evidence="3">
    <location>
        <begin position="60"/>
        <end position="111"/>
    </location>
</feature>
<evidence type="ECO:0000256" key="4">
    <source>
        <dbReference type="SAM" id="Phobius"/>
    </source>
</evidence>
<evidence type="ECO:0000256" key="1">
    <source>
        <dbReference type="ARBA" id="ARBA00022729"/>
    </source>
</evidence>
<feature type="region of interest" description="Disordered" evidence="3">
    <location>
        <begin position="1"/>
        <end position="27"/>
    </location>
</feature>
<feature type="non-terminal residue" evidence="5">
    <location>
        <position position="261"/>
    </location>
</feature>
<keyword evidence="4" id="KW-1133">Transmembrane helix</keyword>
<dbReference type="AlphaFoldDB" id="A0A6A4Z5R8"/>
<keyword evidence="4" id="KW-0812">Transmembrane</keyword>
<keyword evidence="1" id="KW-0732">Signal</keyword>
<feature type="compositionally biased region" description="Basic and acidic residues" evidence="3">
    <location>
        <begin position="1"/>
        <end position="19"/>
    </location>
</feature>
<proteinExistence type="predicted"/>
<dbReference type="InterPro" id="IPR029052">
    <property type="entry name" value="Metallo-depent_PP-like"/>
</dbReference>
<dbReference type="SUPFAM" id="SSF56300">
    <property type="entry name" value="Metallo-dependent phosphatases"/>
    <property type="match status" value="1"/>
</dbReference>
<dbReference type="Gene3D" id="3.60.21.10">
    <property type="match status" value="1"/>
</dbReference>
<dbReference type="GO" id="GO:0016787">
    <property type="term" value="F:hydrolase activity"/>
    <property type="evidence" value="ECO:0007669"/>
    <property type="project" value="UniProtKB-KW"/>
</dbReference>
<feature type="compositionally biased region" description="Low complexity" evidence="3">
    <location>
        <begin position="60"/>
        <end position="109"/>
    </location>
</feature>
<sequence length="261" mass="27484">MHKKQDDGRESDIPILDERFSDEDDAPPQSRFVRLLIAAGAVLLVGGGVATAVILTSSKDASTSSSSSSAASKQNVPNSISSIGDSTSSSSRSTSTSSASPTPSVSATDPETDTVAMTLLAIGDWGSTTGRGNDGTNAGSCCKLYSKGPNAGSVDTSQPRYVVDYHAQEYVAQLMGMSADALKPPPARILGHGDNIYWNGVGKDDIQFRMTNTFENIYTAKSLSGIKWLNVAGNHDIGGSQYICGDDNDHFRECTSIDEML</sequence>
<keyword evidence="4" id="KW-0472">Membrane</keyword>
<organism evidence="5">
    <name type="scientific">Aphanomyces stellatus</name>
    <dbReference type="NCBI Taxonomy" id="120398"/>
    <lineage>
        <taxon>Eukaryota</taxon>
        <taxon>Sar</taxon>
        <taxon>Stramenopiles</taxon>
        <taxon>Oomycota</taxon>
        <taxon>Saprolegniomycetes</taxon>
        <taxon>Saprolegniales</taxon>
        <taxon>Verrucalvaceae</taxon>
        <taxon>Aphanomyces</taxon>
    </lineage>
</organism>
<dbReference type="PANTHER" id="PTHR10161:SF14">
    <property type="entry name" value="TARTRATE-RESISTANT ACID PHOSPHATASE TYPE 5"/>
    <property type="match status" value="1"/>
</dbReference>